<dbReference type="GO" id="GO:0051603">
    <property type="term" value="P:proteolysis involved in protein catabolic process"/>
    <property type="evidence" value="ECO:0007669"/>
    <property type="project" value="TreeGrafter"/>
</dbReference>
<keyword evidence="4" id="KW-0378">Hydrolase</keyword>
<gene>
    <name evidence="9" type="primary">IDE</name>
    <name evidence="9" type="ORF">GWK47_037481</name>
</gene>
<dbReference type="GO" id="GO:0005739">
    <property type="term" value="C:mitochondrion"/>
    <property type="evidence" value="ECO:0007669"/>
    <property type="project" value="TreeGrafter"/>
</dbReference>
<comment type="caution">
    <text evidence="9">The sequence shown here is derived from an EMBL/GenBank/DDBJ whole genome shotgun (WGS) entry which is preliminary data.</text>
</comment>
<keyword evidence="3" id="KW-0479">Metal-binding</keyword>
<dbReference type="InterPro" id="IPR011249">
    <property type="entry name" value="Metalloenz_LuxS/M16"/>
</dbReference>
<dbReference type="GO" id="GO:0043171">
    <property type="term" value="P:peptide catabolic process"/>
    <property type="evidence" value="ECO:0007669"/>
    <property type="project" value="TreeGrafter"/>
</dbReference>
<dbReference type="InterPro" id="IPR032632">
    <property type="entry name" value="Peptidase_M16_M"/>
</dbReference>
<dbReference type="SUPFAM" id="SSF63411">
    <property type="entry name" value="LuxS/MPP-like metallohydrolase"/>
    <property type="match status" value="3"/>
</dbReference>
<dbReference type="Proteomes" id="UP000770661">
    <property type="component" value="Unassembled WGS sequence"/>
</dbReference>
<dbReference type="Pfam" id="PF22456">
    <property type="entry name" value="PqqF-like_C_4"/>
    <property type="match status" value="1"/>
</dbReference>
<keyword evidence="6" id="KW-0482">Metalloprotease</keyword>
<feature type="domain" description="Coenzyme PQQ synthesis protein F-like C-terminal lobe" evidence="8">
    <location>
        <begin position="399"/>
        <end position="497"/>
    </location>
</feature>
<keyword evidence="5" id="KW-0862">Zinc</keyword>
<evidence type="ECO:0000256" key="1">
    <source>
        <dbReference type="ARBA" id="ARBA00007261"/>
    </source>
</evidence>
<evidence type="ECO:0000259" key="8">
    <source>
        <dbReference type="Pfam" id="PF22456"/>
    </source>
</evidence>
<keyword evidence="10" id="KW-1185">Reference proteome</keyword>
<dbReference type="InterPro" id="IPR054734">
    <property type="entry name" value="PqqF-like_C_4"/>
</dbReference>
<evidence type="ECO:0000256" key="5">
    <source>
        <dbReference type="ARBA" id="ARBA00022833"/>
    </source>
</evidence>
<evidence type="ECO:0000256" key="2">
    <source>
        <dbReference type="ARBA" id="ARBA00022670"/>
    </source>
</evidence>
<evidence type="ECO:0000256" key="6">
    <source>
        <dbReference type="ARBA" id="ARBA00023049"/>
    </source>
</evidence>
<keyword evidence="2" id="KW-0645">Protease</keyword>
<organism evidence="9 10">
    <name type="scientific">Chionoecetes opilio</name>
    <name type="common">Atlantic snow crab</name>
    <name type="synonym">Cancer opilio</name>
    <dbReference type="NCBI Taxonomy" id="41210"/>
    <lineage>
        <taxon>Eukaryota</taxon>
        <taxon>Metazoa</taxon>
        <taxon>Ecdysozoa</taxon>
        <taxon>Arthropoda</taxon>
        <taxon>Crustacea</taxon>
        <taxon>Multicrustacea</taxon>
        <taxon>Malacostraca</taxon>
        <taxon>Eumalacostraca</taxon>
        <taxon>Eucarida</taxon>
        <taxon>Decapoda</taxon>
        <taxon>Pleocyemata</taxon>
        <taxon>Brachyura</taxon>
        <taxon>Eubrachyura</taxon>
        <taxon>Majoidea</taxon>
        <taxon>Majidae</taxon>
        <taxon>Chionoecetes</taxon>
    </lineage>
</organism>
<reference evidence="9" key="1">
    <citation type="submission" date="2020-07" db="EMBL/GenBank/DDBJ databases">
        <title>The High-quality genome of the commercially important snow crab, Chionoecetes opilio.</title>
        <authorList>
            <person name="Jeong J.-H."/>
            <person name="Ryu S."/>
        </authorList>
    </citation>
    <scope>NUCLEOTIDE SEQUENCE</scope>
    <source>
        <strain evidence="9">MADBK_172401_WGS</strain>
        <tissue evidence="9">Digestive gland</tissue>
    </source>
</reference>
<evidence type="ECO:0000259" key="7">
    <source>
        <dbReference type="Pfam" id="PF16187"/>
    </source>
</evidence>
<comment type="similarity">
    <text evidence="1">Belongs to the peptidase M16 family.</text>
</comment>
<dbReference type="PANTHER" id="PTHR43690:SF18">
    <property type="entry name" value="INSULIN-DEGRADING ENZYME-RELATED"/>
    <property type="match status" value="1"/>
</dbReference>
<protein>
    <submittedName>
        <fullName evidence="9">Insulin-degrading enzyme</fullName>
    </submittedName>
</protein>
<dbReference type="Pfam" id="PF16187">
    <property type="entry name" value="Peptidase_M16_M"/>
    <property type="match status" value="1"/>
</dbReference>
<dbReference type="GO" id="GO:0004222">
    <property type="term" value="F:metalloendopeptidase activity"/>
    <property type="evidence" value="ECO:0007669"/>
    <property type="project" value="TreeGrafter"/>
</dbReference>
<accession>A0A8J4YEV7</accession>
<dbReference type="PANTHER" id="PTHR43690">
    <property type="entry name" value="NARDILYSIN"/>
    <property type="match status" value="1"/>
</dbReference>
<dbReference type="GO" id="GO:0005829">
    <property type="term" value="C:cytosol"/>
    <property type="evidence" value="ECO:0007669"/>
    <property type="project" value="TreeGrafter"/>
</dbReference>
<dbReference type="Gene3D" id="3.30.830.10">
    <property type="entry name" value="Metalloenzyme, LuxS/M16 peptidase-like"/>
    <property type="match status" value="3"/>
</dbReference>
<evidence type="ECO:0000256" key="3">
    <source>
        <dbReference type="ARBA" id="ARBA00022723"/>
    </source>
</evidence>
<evidence type="ECO:0000313" key="10">
    <source>
        <dbReference type="Proteomes" id="UP000770661"/>
    </source>
</evidence>
<proteinExistence type="inferred from homology"/>
<dbReference type="EMBL" id="JACEEZ010004965">
    <property type="protein sequence ID" value="KAG0725997.1"/>
    <property type="molecule type" value="Genomic_DNA"/>
</dbReference>
<evidence type="ECO:0000313" key="9">
    <source>
        <dbReference type="EMBL" id="KAG0725997.1"/>
    </source>
</evidence>
<sequence>MTFRFKDKEQPQSYTCGLSEQLHYYPLDEVLCGGYLLSEFNSDHIHMVLQKLTAESIRIAVVGKALEDKVTCTEKWYGTCYKMEGVEEEVLARWKDAGANTLLRLPTRNEFVPTNFDLYKDTQPQDANRLPEMISQTPLTRVWFKQDDEYKLPKAVVYTELFSPIAYLDPHHTNQLHIFAQLFRDALTEYTYAADLAGLSYSLSNSKYGLMLLVKGYNDKLHVLLQKIMERMTSFTIDPKRFEILKDAYVRALRNFNADQPHQHVVHYTSLLLAEHGWTKDELLEATNEMTVENLEAFIPRFMSSLHVEMLIHGNMMRESATTLASNLQDQLTARAHTRPLLPSQLARQREYQLTDGKYESVCSSQVYHAENSVHKCSAVETYFQCSMQDTSNNMKLELLCQIFAEPAFDELRTKEQLGYIVWCGIRRANGTQGLRIIVQGDRHPDYLTSRIEAFLHKMGDTLDKLPMEEFERHREALASRRLERPKKLSHLTANWWVEISTNQYNFDRDALEVAHLRTLSKEDVIDFYKVGVCVYLAGCD</sequence>
<dbReference type="AlphaFoldDB" id="A0A8J4YEV7"/>
<evidence type="ECO:0000256" key="4">
    <source>
        <dbReference type="ARBA" id="ARBA00022801"/>
    </source>
</evidence>
<dbReference type="GO" id="GO:0046872">
    <property type="term" value="F:metal ion binding"/>
    <property type="evidence" value="ECO:0007669"/>
    <property type="project" value="UniProtKB-KW"/>
</dbReference>
<dbReference type="FunFam" id="3.30.830.10:FF:000003">
    <property type="entry name" value="Insulin-degrading enzyme"/>
    <property type="match status" value="1"/>
</dbReference>
<dbReference type="OrthoDB" id="952271at2759"/>
<name>A0A8J4YEV7_CHIOP</name>
<feature type="domain" description="Peptidase M16 middle/third" evidence="7">
    <location>
        <begin position="3"/>
        <end position="286"/>
    </location>
</feature>
<dbReference type="InterPro" id="IPR050626">
    <property type="entry name" value="Peptidase_M16"/>
</dbReference>